<dbReference type="Pfam" id="PF15882">
    <property type="entry name" value="DUF4735"/>
    <property type="match status" value="1"/>
</dbReference>
<dbReference type="PANTHER" id="PTHR33539:SF1">
    <property type="entry name" value="UPF0764 PROTEIN C16ORF89"/>
    <property type="match status" value="1"/>
</dbReference>
<dbReference type="GO" id="GO:0016020">
    <property type="term" value="C:membrane"/>
    <property type="evidence" value="ECO:0007669"/>
    <property type="project" value="TreeGrafter"/>
</dbReference>
<comment type="caution">
    <text evidence="2">The sequence shown here is derived from an EMBL/GenBank/DDBJ whole genome shotgun (WGS) entry which is preliminary data.</text>
</comment>
<sequence>MWKRFYFVTLVLWVPALSKFSPESVINKILDRLGKSLEYVSEHHDKINVDCLFGVVLAGAILDDTVGYPGPYQERARAMKAKTREIYAKTVPLMQKQTYWNYFAKHVVVPQLWSKLLKYKFSEFRMAYAMKSRVEALFSMKTYENYSEGFSDQCLSSVINSTLNLKPKTICRLSPKCEQFVESLEKGSGYILTHKLLLLQVARVRKCTMHPKILSTAIKKVCSTIYTETISVEYFMSLDDIFDLFLEQTLLCGYEGFADFLKIPWLEKIFEVQHDTGCFPVGVERRGKRETNEWADGCADHTTGLGTAVLSLYLNYIIKNTETIVLTSEWF</sequence>
<gene>
    <name evidence="2" type="ORF">Zmor_014637</name>
</gene>
<dbReference type="InterPro" id="IPR031751">
    <property type="entry name" value="DUF4735"/>
</dbReference>
<name>A0AA38MH03_9CUCU</name>
<feature type="signal peptide" evidence="1">
    <location>
        <begin position="1"/>
        <end position="18"/>
    </location>
</feature>
<accession>A0AA38MH03</accession>
<feature type="chain" id="PRO_5041243531" evidence="1">
    <location>
        <begin position="19"/>
        <end position="331"/>
    </location>
</feature>
<evidence type="ECO:0000256" key="1">
    <source>
        <dbReference type="SAM" id="SignalP"/>
    </source>
</evidence>
<dbReference type="AlphaFoldDB" id="A0AA38MH03"/>
<dbReference type="GO" id="GO:0005829">
    <property type="term" value="C:cytosol"/>
    <property type="evidence" value="ECO:0007669"/>
    <property type="project" value="TreeGrafter"/>
</dbReference>
<keyword evidence="1" id="KW-0732">Signal</keyword>
<keyword evidence="3" id="KW-1185">Reference proteome</keyword>
<proteinExistence type="predicted"/>
<dbReference type="EMBL" id="JALNTZ010000004">
    <property type="protein sequence ID" value="KAJ3655509.1"/>
    <property type="molecule type" value="Genomic_DNA"/>
</dbReference>
<evidence type="ECO:0000313" key="3">
    <source>
        <dbReference type="Proteomes" id="UP001168821"/>
    </source>
</evidence>
<dbReference type="PANTHER" id="PTHR33539">
    <property type="entry name" value="UPF0764 PROTEIN C16ORF89"/>
    <property type="match status" value="1"/>
</dbReference>
<organism evidence="2 3">
    <name type="scientific">Zophobas morio</name>
    <dbReference type="NCBI Taxonomy" id="2755281"/>
    <lineage>
        <taxon>Eukaryota</taxon>
        <taxon>Metazoa</taxon>
        <taxon>Ecdysozoa</taxon>
        <taxon>Arthropoda</taxon>
        <taxon>Hexapoda</taxon>
        <taxon>Insecta</taxon>
        <taxon>Pterygota</taxon>
        <taxon>Neoptera</taxon>
        <taxon>Endopterygota</taxon>
        <taxon>Coleoptera</taxon>
        <taxon>Polyphaga</taxon>
        <taxon>Cucujiformia</taxon>
        <taxon>Tenebrionidae</taxon>
        <taxon>Zophobas</taxon>
    </lineage>
</organism>
<reference evidence="2" key="1">
    <citation type="journal article" date="2023" name="G3 (Bethesda)">
        <title>Whole genome assemblies of Zophobas morio and Tenebrio molitor.</title>
        <authorList>
            <person name="Kaur S."/>
            <person name="Stinson S.A."/>
            <person name="diCenzo G.C."/>
        </authorList>
    </citation>
    <scope>NUCLEOTIDE SEQUENCE</scope>
    <source>
        <strain evidence="2">QUZm001</strain>
    </source>
</reference>
<evidence type="ECO:0000313" key="2">
    <source>
        <dbReference type="EMBL" id="KAJ3655509.1"/>
    </source>
</evidence>
<protein>
    <submittedName>
        <fullName evidence="2">Uncharacterized protein</fullName>
    </submittedName>
</protein>
<dbReference type="Proteomes" id="UP001168821">
    <property type="component" value="Unassembled WGS sequence"/>
</dbReference>